<gene>
    <name evidence="9" type="primary">Tfb1</name>
    <name evidence="9" type="ORF">Anas_08965</name>
</gene>
<dbReference type="GO" id="GO:0006351">
    <property type="term" value="P:DNA-templated transcription"/>
    <property type="evidence" value="ECO:0007669"/>
    <property type="project" value="InterPro"/>
</dbReference>
<dbReference type="FunFam" id="2.30.29.30:FF:000479">
    <property type="entry name" value="General transcription factor IIH subunit"/>
    <property type="match status" value="1"/>
</dbReference>
<organism evidence="9 10">
    <name type="scientific">Armadillidium nasatum</name>
    <dbReference type="NCBI Taxonomy" id="96803"/>
    <lineage>
        <taxon>Eukaryota</taxon>
        <taxon>Metazoa</taxon>
        <taxon>Ecdysozoa</taxon>
        <taxon>Arthropoda</taxon>
        <taxon>Crustacea</taxon>
        <taxon>Multicrustacea</taxon>
        <taxon>Malacostraca</taxon>
        <taxon>Eumalacostraca</taxon>
        <taxon>Peracarida</taxon>
        <taxon>Isopoda</taxon>
        <taxon>Oniscidea</taxon>
        <taxon>Crinocheta</taxon>
        <taxon>Armadillidiidae</taxon>
        <taxon>Armadillidium</taxon>
    </lineage>
</organism>
<evidence type="ECO:0000313" key="10">
    <source>
        <dbReference type="Proteomes" id="UP000326759"/>
    </source>
</evidence>
<evidence type="ECO:0000256" key="3">
    <source>
        <dbReference type="ARBA" id="ARBA00022737"/>
    </source>
</evidence>
<comment type="caution">
    <text evidence="9">The sequence shown here is derived from an EMBL/GenBank/DDBJ whole genome shotgun (WGS) entry which is preliminary data.</text>
</comment>
<keyword evidence="7" id="KW-0472">Membrane</keyword>
<dbReference type="Gene3D" id="1.10.3970.10">
    <property type="entry name" value="BSD domain"/>
    <property type="match status" value="1"/>
</dbReference>
<keyword evidence="7" id="KW-1133">Transmembrane helix</keyword>
<feature type="transmembrane region" description="Helical" evidence="7">
    <location>
        <begin position="546"/>
        <end position="572"/>
    </location>
</feature>
<dbReference type="OrthoDB" id="360521at2759"/>
<dbReference type="PROSITE" id="PS50858">
    <property type="entry name" value="BSD"/>
    <property type="match status" value="2"/>
</dbReference>
<dbReference type="PANTHER" id="PTHR12856">
    <property type="entry name" value="TRANSCRIPTION INITIATION FACTOR IIH-RELATED"/>
    <property type="match status" value="1"/>
</dbReference>
<dbReference type="Pfam" id="PF03909">
    <property type="entry name" value="BSD"/>
    <property type="match status" value="1"/>
</dbReference>
<dbReference type="CDD" id="cd13229">
    <property type="entry name" value="PH_TFIIH"/>
    <property type="match status" value="1"/>
</dbReference>
<evidence type="ECO:0000256" key="2">
    <source>
        <dbReference type="ARBA" id="ARBA00009448"/>
    </source>
</evidence>
<reference evidence="9 10" key="1">
    <citation type="journal article" date="2019" name="PLoS Biol.">
        <title>Sex chromosomes control vertical transmission of feminizing Wolbachia symbionts in an isopod.</title>
        <authorList>
            <person name="Becking T."/>
            <person name="Chebbi M.A."/>
            <person name="Giraud I."/>
            <person name="Moumen B."/>
            <person name="Laverre T."/>
            <person name="Caubet Y."/>
            <person name="Peccoud J."/>
            <person name="Gilbert C."/>
            <person name="Cordaux R."/>
        </authorList>
    </citation>
    <scope>NUCLEOTIDE SEQUENCE [LARGE SCALE GENOMIC DNA]</scope>
    <source>
        <strain evidence="9">ANa2</strain>
        <tissue evidence="9">Whole body excluding digestive tract and cuticle</tissue>
    </source>
</reference>
<evidence type="ECO:0000256" key="1">
    <source>
        <dbReference type="ARBA" id="ARBA00004123"/>
    </source>
</evidence>
<keyword evidence="5" id="KW-0804">Transcription</keyword>
<evidence type="ECO:0000259" key="8">
    <source>
        <dbReference type="PROSITE" id="PS50858"/>
    </source>
</evidence>
<protein>
    <submittedName>
        <fullName evidence="9">General transcription factor IIH subunit 1</fullName>
    </submittedName>
</protein>
<dbReference type="InterPro" id="IPR011993">
    <property type="entry name" value="PH-like_dom_sf"/>
</dbReference>
<feature type="domain" description="BSD" evidence="8">
    <location>
        <begin position="180"/>
        <end position="232"/>
    </location>
</feature>
<keyword evidence="10" id="KW-1185">Reference proteome</keyword>
<comment type="similarity">
    <text evidence="2">Belongs to the TFB1 family.</text>
</comment>
<keyword evidence="6" id="KW-0539">Nucleus</keyword>
<keyword evidence="3" id="KW-0677">Repeat</keyword>
<dbReference type="SUPFAM" id="SSF140383">
    <property type="entry name" value="BSD domain-like"/>
    <property type="match status" value="2"/>
</dbReference>
<dbReference type="SUPFAM" id="SSF50729">
    <property type="entry name" value="PH domain-like"/>
    <property type="match status" value="1"/>
</dbReference>
<evidence type="ECO:0000313" key="9">
    <source>
        <dbReference type="EMBL" id="KAB7499991.1"/>
    </source>
</evidence>
<name>A0A5N5T0I3_9CRUS</name>
<dbReference type="SMART" id="SM00751">
    <property type="entry name" value="BSD"/>
    <property type="match status" value="1"/>
</dbReference>
<comment type="subcellular location">
    <subcellularLocation>
        <location evidence="1">Nucleus</location>
    </subcellularLocation>
</comment>
<evidence type="ECO:0000256" key="5">
    <source>
        <dbReference type="ARBA" id="ARBA00023163"/>
    </source>
</evidence>
<dbReference type="GO" id="GO:0006289">
    <property type="term" value="P:nucleotide-excision repair"/>
    <property type="evidence" value="ECO:0007669"/>
    <property type="project" value="InterPro"/>
</dbReference>
<keyword evidence="7" id="KW-0812">Transmembrane</keyword>
<keyword evidence="4" id="KW-0805">Transcription regulation</keyword>
<evidence type="ECO:0000256" key="6">
    <source>
        <dbReference type="ARBA" id="ARBA00023242"/>
    </source>
</evidence>
<evidence type="ECO:0000256" key="4">
    <source>
        <dbReference type="ARBA" id="ARBA00023015"/>
    </source>
</evidence>
<dbReference type="InterPro" id="IPR005607">
    <property type="entry name" value="BSD_dom"/>
</dbReference>
<dbReference type="Proteomes" id="UP000326759">
    <property type="component" value="Unassembled WGS sequence"/>
</dbReference>
<proteinExistence type="inferred from homology"/>
<dbReference type="InterPro" id="IPR035925">
    <property type="entry name" value="BSD_dom_sf"/>
</dbReference>
<accession>A0A5N5T0I3</accession>
<sequence length="582" mass="68095">MSSKSEDIILQLSNVRYKKNNGSLYLSSKRIGWMMDNEDTFHINIQYTDIKNQKVSPEGKPKVQLQLVLNDQMTHTFHFTNPEGKEKQVAERNKVKEKLTQLIIQNKRKPPDELMEKKRVLEENPHLKELYVALVRTEILSPDDFWKEIAGQYKQALGPTLDVGVSGAFLADIKPQTDGSNGRVLYNITPEIMVAIFKTYPAVKKKHEEYVPHQMSEAEFWTRFFQSHYYSVHTTSRSENVFSECAKYDDKEWMRDICTIQNDPLCNLNDIYEDKPLEMESDLKVAGVKAGSNHIHATMIKRFNQHSLNILKAQTASEKEKMCEEMLAKNPDAIANGDAEPELNLTKNKKIRLDEKLHYEDLERVSKENKPSLVIHQRKRYLAGPSPDLILDEIRPEEASRRGRSNPTLTAGNVLPRDLHSELGKVYSSAGELFRHFWSCFPPRTPQLKEKLHRMHTTLCKYHETTVREFQEMAIREYNRKNNILEHLQDMFQIANSKYEHWKSRNEDAKCIKLKFLMQNTLYLMRNISVFRLLKEKSNLKMKTFVLFDILLYLIFICCKITLNILCFKYLAHSYLKDKNLI</sequence>
<feature type="domain" description="BSD" evidence="8">
    <location>
        <begin position="113"/>
        <end position="147"/>
    </location>
</feature>
<dbReference type="AlphaFoldDB" id="A0A5N5T0I3"/>
<evidence type="ECO:0000256" key="7">
    <source>
        <dbReference type="SAM" id="Phobius"/>
    </source>
</evidence>
<dbReference type="GO" id="GO:0000439">
    <property type="term" value="C:transcription factor TFIIH core complex"/>
    <property type="evidence" value="ECO:0007669"/>
    <property type="project" value="InterPro"/>
</dbReference>
<dbReference type="Pfam" id="PF08567">
    <property type="entry name" value="PH_TFIIH"/>
    <property type="match status" value="1"/>
</dbReference>
<dbReference type="EMBL" id="SEYY01015784">
    <property type="protein sequence ID" value="KAB7499991.1"/>
    <property type="molecule type" value="Genomic_DNA"/>
</dbReference>
<dbReference type="InterPro" id="IPR013876">
    <property type="entry name" value="TFIIH_BTF_p62_N"/>
</dbReference>
<dbReference type="Gene3D" id="6.10.140.1200">
    <property type="match status" value="1"/>
</dbReference>
<dbReference type="Gene3D" id="2.30.29.30">
    <property type="entry name" value="Pleckstrin-homology domain (PH domain)/Phosphotyrosine-binding domain (PTB)"/>
    <property type="match status" value="1"/>
</dbReference>
<dbReference type="InterPro" id="IPR027079">
    <property type="entry name" value="Tfb1/GTF2H1"/>
</dbReference>